<reference evidence="14 15" key="1">
    <citation type="journal article" date="2020" name="ISME J.">
        <title>Uncovering the hidden diversity of litter-decomposition mechanisms in mushroom-forming fungi.</title>
        <authorList>
            <person name="Floudas D."/>
            <person name="Bentzer J."/>
            <person name="Ahren D."/>
            <person name="Johansson T."/>
            <person name="Persson P."/>
            <person name="Tunlid A."/>
        </authorList>
    </citation>
    <scope>NUCLEOTIDE SEQUENCE [LARGE SCALE GENOMIC DNA]</scope>
    <source>
        <strain evidence="14 15">CBS 175.51</strain>
    </source>
</reference>
<dbReference type="PANTHER" id="PTHR46471">
    <property type="entry name" value="CHITIN DEACETYLASE"/>
    <property type="match status" value="1"/>
</dbReference>
<dbReference type="Proteomes" id="UP000541558">
    <property type="component" value="Unassembled WGS sequence"/>
</dbReference>
<dbReference type="InterPro" id="IPR002509">
    <property type="entry name" value="NODB_dom"/>
</dbReference>
<evidence type="ECO:0000256" key="8">
    <source>
        <dbReference type="ARBA" id="ARBA00023136"/>
    </source>
</evidence>
<dbReference type="Pfam" id="PF01522">
    <property type="entry name" value="Polysacc_deac_1"/>
    <property type="match status" value="1"/>
</dbReference>
<evidence type="ECO:0000256" key="9">
    <source>
        <dbReference type="ARBA" id="ARBA00023277"/>
    </source>
</evidence>
<dbReference type="PANTHER" id="PTHR46471:SF9">
    <property type="entry name" value="CHITIN DEACETYLASE"/>
    <property type="match status" value="1"/>
</dbReference>
<proteinExistence type="predicted"/>
<evidence type="ECO:0000313" key="15">
    <source>
        <dbReference type="Proteomes" id="UP000541558"/>
    </source>
</evidence>
<dbReference type="Gene3D" id="3.20.20.370">
    <property type="entry name" value="Glycoside hydrolase/deacetylase"/>
    <property type="match status" value="1"/>
</dbReference>
<evidence type="ECO:0000256" key="10">
    <source>
        <dbReference type="ARBA" id="ARBA00023288"/>
    </source>
</evidence>
<dbReference type="PROSITE" id="PS51677">
    <property type="entry name" value="NODB"/>
    <property type="match status" value="1"/>
</dbReference>
<dbReference type="GO" id="GO:0098552">
    <property type="term" value="C:side of membrane"/>
    <property type="evidence" value="ECO:0007669"/>
    <property type="project" value="UniProtKB-KW"/>
</dbReference>
<evidence type="ECO:0000256" key="12">
    <source>
        <dbReference type="SAM" id="SignalP"/>
    </source>
</evidence>
<dbReference type="InterPro" id="IPR011330">
    <property type="entry name" value="Glyco_hydro/deAcase_b/a-brl"/>
</dbReference>
<evidence type="ECO:0000313" key="14">
    <source>
        <dbReference type="EMBL" id="KAF5311189.1"/>
    </source>
</evidence>
<feature type="signal peptide" evidence="12">
    <location>
        <begin position="1"/>
        <end position="19"/>
    </location>
</feature>
<dbReference type="GO" id="GO:0005886">
    <property type="term" value="C:plasma membrane"/>
    <property type="evidence" value="ECO:0007669"/>
    <property type="project" value="UniProtKB-SubCell"/>
</dbReference>
<organism evidence="14 15">
    <name type="scientific">Ephemerocybe angulata</name>
    <dbReference type="NCBI Taxonomy" id="980116"/>
    <lineage>
        <taxon>Eukaryota</taxon>
        <taxon>Fungi</taxon>
        <taxon>Dikarya</taxon>
        <taxon>Basidiomycota</taxon>
        <taxon>Agaricomycotina</taxon>
        <taxon>Agaricomycetes</taxon>
        <taxon>Agaricomycetidae</taxon>
        <taxon>Agaricales</taxon>
        <taxon>Agaricineae</taxon>
        <taxon>Psathyrellaceae</taxon>
        <taxon>Ephemerocybe</taxon>
    </lineage>
</organism>
<dbReference type="GO" id="GO:0046872">
    <property type="term" value="F:metal ion binding"/>
    <property type="evidence" value="ECO:0007669"/>
    <property type="project" value="UniProtKB-KW"/>
</dbReference>
<evidence type="ECO:0000256" key="5">
    <source>
        <dbReference type="ARBA" id="ARBA00022723"/>
    </source>
</evidence>
<comment type="caution">
    <text evidence="14">The sequence shown here is derived from an EMBL/GenBank/DDBJ whole genome shotgun (WGS) entry which is preliminary data.</text>
</comment>
<dbReference type="GO" id="GO:0071555">
    <property type="term" value="P:cell wall organization"/>
    <property type="evidence" value="ECO:0007669"/>
    <property type="project" value="UniProtKB-KW"/>
</dbReference>
<evidence type="ECO:0000256" key="11">
    <source>
        <dbReference type="ARBA" id="ARBA00023316"/>
    </source>
</evidence>
<comment type="subcellular location">
    <subcellularLocation>
        <location evidence="2">Cell membrane</location>
        <topology evidence="2">Lipid-anchor</topology>
        <topology evidence="2">GPI-anchor</topology>
    </subcellularLocation>
</comment>
<gene>
    <name evidence="14" type="ORF">D9611_012993</name>
</gene>
<keyword evidence="10" id="KW-0449">Lipoprotein</keyword>
<keyword evidence="9" id="KW-0119">Carbohydrate metabolism</keyword>
<evidence type="ECO:0000256" key="1">
    <source>
        <dbReference type="ARBA" id="ARBA00001941"/>
    </source>
</evidence>
<feature type="chain" id="PRO_5034002968" description="NodB homology domain-containing protein" evidence="12">
    <location>
        <begin position="20"/>
        <end position="247"/>
    </location>
</feature>
<evidence type="ECO:0000256" key="7">
    <source>
        <dbReference type="ARBA" id="ARBA00022801"/>
    </source>
</evidence>
<evidence type="ECO:0000256" key="6">
    <source>
        <dbReference type="ARBA" id="ARBA00022729"/>
    </source>
</evidence>
<feature type="domain" description="NodB homology" evidence="13">
    <location>
        <begin position="35"/>
        <end position="217"/>
    </location>
</feature>
<comment type="cofactor">
    <cofactor evidence="1">
        <name>Co(2+)</name>
        <dbReference type="ChEBI" id="CHEBI:48828"/>
    </cofactor>
</comment>
<name>A0A8H5ESX6_9AGAR</name>
<keyword evidence="8" id="KW-0472">Membrane</keyword>
<keyword evidence="11" id="KW-0961">Cell wall biogenesis/degradation</keyword>
<evidence type="ECO:0000256" key="3">
    <source>
        <dbReference type="ARBA" id="ARBA00022475"/>
    </source>
</evidence>
<evidence type="ECO:0000256" key="4">
    <source>
        <dbReference type="ARBA" id="ARBA00022622"/>
    </source>
</evidence>
<keyword evidence="5" id="KW-0479">Metal-binding</keyword>
<dbReference type="GO" id="GO:0005975">
    <property type="term" value="P:carbohydrate metabolic process"/>
    <property type="evidence" value="ECO:0007669"/>
    <property type="project" value="InterPro"/>
</dbReference>
<keyword evidence="7" id="KW-0378">Hydrolase</keyword>
<keyword evidence="6 12" id="KW-0732">Signal</keyword>
<evidence type="ECO:0000259" key="13">
    <source>
        <dbReference type="PROSITE" id="PS51677"/>
    </source>
</evidence>
<dbReference type="AlphaFoldDB" id="A0A8H5ESX6"/>
<dbReference type="OrthoDB" id="2125469at2759"/>
<evidence type="ECO:0000256" key="2">
    <source>
        <dbReference type="ARBA" id="ARBA00004609"/>
    </source>
</evidence>
<dbReference type="EMBL" id="JAACJK010000228">
    <property type="protein sequence ID" value="KAF5311189.1"/>
    <property type="molecule type" value="Genomic_DNA"/>
</dbReference>
<dbReference type="GO" id="GO:0016810">
    <property type="term" value="F:hydrolase activity, acting on carbon-nitrogen (but not peptide) bonds"/>
    <property type="evidence" value="ECO:0007669"/>
    <property type="project" value="InterPro"/>
</dbReference>
<keyword evidence="4" id="KW-0336">GPI-anchor</keyword>
<keyword evidence="3" id="KW-1003">Cell membrane</keyword>
<accession>A0A8H5ESX6</accession>
<sequence length="247" mass="26577">MKTSLLSGFVLASISLVAAADLPYGTVVTECSVPNTVAISFDDGPSTWTSGLIDSLNAANVKATFFFVGTLNNNCLYDKADVVKKAYESGHQVAAHTWTHRDLTTIGAEAIFSETVRMEIALKKILGIRPKWIRPPNGAYNNNTLDILKALNYKVATWNLDSQDWNGASIASSEAKFTALGSDPRVITLAHDALQATAQQLGPWIAQWAKERGLRAVTLSECLGETVPGGQYDIVGGAVPMDSTWKC</sequence>
<dbReference type="SUPFAM" id="SSF88713">
    <property type="entry name" value="Glycoside hydrolase/deacetylase"/>
    <property type="match status" value="1"/>
</dbReference>
<keyword evidence="4" id="KW-0325">Glycoprotein</keyword>
<keyword evidence="15" id="KW-1185">Reference proteome</keyword>
<dbReference type="CDD" id="cd10951">
    <property type="entry name" value="CE4_ClCDA_like"/>
    <property type="match status" value="1"/>
</dbReference>
<protein>
    <recommendedName>
        <fullName evidence="13">NodB homology domain-containing protein</fullName>
    </recommendedName>
</protein>